<dbReference type="GO" id="GO:1990269">
    <property type="term" value="F:RNA polymerase II C-terminal domain phosphoserine binding"/>
    <property type="evidence" value="ECO:0007669"/>
    <property type="project" value="TreeGrafter"/>
</dbReference>
<gene>
    <name evidence="2" type="ORF">CVIRNUC_009899</name>
</gene>
<evidence type="ECO:0008006" key="4">
    <source>
        <dbReference type="Google" id="ProtNLM"/>
    </source>
</evidence>
<keyword evidence="3" id="KW-1185">Reference proteome</keyword>
<feature type="compositionally biased region" description="Basic and acidic residues" evidence="1">
    <location>
        <begin position="308"/>
        <end position="319"/>
    </location>
</feature>
<reference evidence="2 3" key="1">
    <citation type="submission" date="2023-10" db="EMBL/GenBank/DDBJ databases">
        <authorList>
            <person name="Maclean D."/>
            <person name="Macfadyen A."/>
        </authorList>
    </citation>
    <scope>NUCLEOTIDE SEQUENCE [LARGE SCALE GENOMIC DNA]</scope>
</reference>
<dbReference type="GO" id="GO:0006368">
    <property type="term" value="P:transcription elongation by RNA polymerase II"/>
    <property type="evidence" value="ECO:0007669"/>
    <property type="project" value="InterPro"/>
</dbReference>
<name>A0AAV1IJQ5_9CHLO</name>
<protein>
    <recommendedName>
        <fullName evidence="4">RNA polymerase-associated protein LEO1</fullName>
    </recommendedName>
</protein>
<feature type="compositionally biased region" description="Acidic residues" evidence="1">
    <location>
        <begin position="348"/>
        <end position="363"/>
    </location>
</feature>
<feature type="compositionally biased region" description="Acidic residues" evidence="1">
    <location>
        <begin position="40"/>
        <end position="49"/>
    </location>
</feature>
<organism evidence="2 3">
    <name type="scientific">Coccomyxa viridis</name>
    <dbReference type="NCBI Taxonomy" id="1274662"/>
    <lineage>
        <taxon>Eukaryota</taxon>
        <taxon>Viridiplantae</taxon>
        <taxon>Chlorophyta</taxon>
        <taxon>core chlorophytes</taxon>
        <taxon>Trebouxiophyceae</taxon>
        <taxon>Trebouxiophyceae incertae sedis</taxon>
        <taxon>Coccomyxaceae</taxon>
        <taxon>Coccomyxa</taxon>
    </lineage>
</organism>
<comment type="caution">
    <text evidence="2">The sequence shown here is derived from an EMBL/GenBank/DDBJ whole genome shotgun (WGS) entry which is preliminary data.</text>
</comment>
<feature type="region of interest" description="Disordered" evidence="1">
    <location>
        <begin position="258"/>
        <end position="278"/>
    </location>
</feature>
<evidence type="ECO:0000313" key="3">
    <source>
        <dbReference type="Proteomes" id="UP001314263"/>
    </source>
</evidence>
<dbReference type="AlphaFoldDB" id="A0AAV1IJQ5"/>
<dbReference type="PANTHER" id="PTHR23146">
    <property type="entry name" value="LEO1 PROTEIN"/>
    <property type="match status" value="1"/>
</dbReference>
<dbReference type="Proteomes" id="UP001314263">
    <property type="component" value="Unassembled WGS sequence"/>
</dbReference>
<evidence type="ECO:0000313" key="2">
    <source>
        <dbReference type="EMBL" id="CAK0786685.1"/>
    </source>
</evidence>
<proteinExistence type="predicted"/>
<dbReference type="PANTHER" id="PTHR23146:SF0">
    <property type="entry name" value="RNA POLYMERASE-ASSOCIATED PROTEIN LEO1"/>
    <property type="match status" value="1"/>
</dbReference>
<dbReference type="GO" id="GO:0016593">
    <property type="term" value="C:Cdc73/Paf1 complex"/>
    <property type="evidence" value="ECO:0007669"/>
    <property type="project" value="InterPro"/>
</dbReference>
<feature type="region of interest" description="Disordered" evidence="1">
    <location>
        <begin position="293"/>
        <end position="384"/>
    </location>
</feature>
<feature type="region of interest" description="Disordered" evidence="1">
    <location>
        <begin position="1"/>
        <end position="66"/>
    </location>
</feature>
<dbReference type="EMBL" id="CAUYUE010000015">
    <property type="protein sequence ID" value="CAK0786685.1"/>
    <property type="molecule type" value="Genomic_DNA"/>
</dbReference>
<evidence type="ECO:0000256" key="1">
    <source>
        <dbReference type="SAM" id="MobiDB-lite"/>
    </source>
</evidence>
<sequence length="384" mass="43290">MADGPSIKELFGSDSDEEGEQVDAQANEAPPQVSSGAERDLDDEVEEGGSPERDRTRNINTGEPQHHEALLRRRIGSRDLRLVRLSNLLSINPTPFEPMTFEPAPEIAYRDERGKSRVILPDYNCIRFRKVVKPDGVTTVESNARFVRWSDGSLQLLIGDEVLNVSEVDAASDHGYLYSRPKQAALLECEGQFRKKMVFRPADLDSKHHKRLSQAVERHHVKVARVKKTVTTQDPAKAKAEREKREEERIRATYQLEKKQTKALRGSRRPEVTFEARGARPGGVLSRAFLEAEDNDEYESESDADAEPMQHDSLRRRDMEDEAAAGQRLAEAKRPTHHVQPQKRALEDPDSDGDESISEDEESAGASKQALKRRHVVLSDSDND</sequence>
<feature type="compositionally biased region" description="Acidic residues" evidence="1">
    <location>
        <begin position="293"/>
        <end position="306"/>
    </location>
</feature>
<accession>A0AAV1IJQ5</accession>
<feature type="compositionally biased region" description="Basic and acidic residues" evidence="1">
    <location>
        <begin position="268"/>
        <end position="278"/>
    </location>
</feature>
<dbReference type="Pfam" id="PF04004">
    <property type="entry name" value="Leo1"/>
    <property type="match status" value="1"/>
</dbReference>
<dbReference type="GO" id="GO:0032968">
    <property type="term" value="P:positive regulation of transcription elongation by RNA polymerase II"/>
    <property type="evidence" value="ECO:0007669"/>
    <property type="project" value="TreeGrafter"/>
</dbReference>
<dbReference type="InterPro" id="IPR007149">
    <property type="entry name" value="Leo1"/>
</dbReference>